<dbReference type="GO" id="GO:0005634">
    <property type="term" value="C:nucleus"/>
    <property type="evidence" value="ECO:0007669"/>
    <property type="project" value="UniProtKB-SubCell"/>
</dbReference>
<evidence type="ECO:0000313" key="6">
    <source>
        <dbReference type="EMBL" id="KAK1370541.1"/>
    </source>
</evidence>
<gene>
    <name evidence="6" type="ORF">POM88_036633</name>
</gene>
<dbReference type="EMBL" id="JAUIZM010000008">
    <property type="protein sequence ID" value="KAK1370541.1"/>
    <property type="molecule type" value="Genomic_DNA"/>
</dbReference>
<dbReference type="AlphaFoldDB" id="A0AAD8HPN7"/>
<dbReference type="Proteomes" id="UP001237642">
    <property type="component" value="Unassembled WGS sequence"/>
</dbReference>
<comment type="subcellular location">
    <subcellularLocation>
        <location evidence="1">Nucleus</location>
    </subcellularLocation>
</comment>
<keyword evidence="2" id="KW-0805">Transcription regulation</keyword>
<name>A0AAD8HPN7_9APIA</name>
<comment type="caution">
    <text evidence="6">The sequence shown here is derived from an EMBL/GenBank/DDBJ whole genome shotgun (WGS) entry which is preliminary data.</text>
</comment>
<reference evidence="6" key="1">
    <citation type="submission" date="2023-02" db="EMBL/GenBank/DDBJ databases">
        <title>Genome of toxic invasive species Heracleum sosnowskyi carries increased number of genes despite the absence of recent whole-genome duplications.</title>
        <authorList>
            <person name="Schelkunov M."/>
            <person name="Shtratnikova V."/>
            <person name="Makarenko M."/>
            <person name="Klepikova A."/>
            <person name="Omelchenko D."/>
            <person name="Novikova G."/>
            <person name="Obukhova E."/>
            <person name="Bogdanov V."/>
            <person name="Penin A."/>
            <person name="Logacheva M."/>
        </authorList>
    </citation>
    <scope>NUCLEOTIDE SEQUENCE</scope>
    <source>
        <strain evidence="6">Hsosn_3</strain>
        <tissue evidence="6">Leaf</tissue>
    </source>
</reference>
<keyword evidence="3" id="KW-0238">DNA-binding</keyword>
<protein>
    <recommendedName>
        <fullName evidence="8">B3 domain-containing protein</fullName>
    </recommendedName>
</protein>
<dbReference type="GO" id="GO:0003677">
    <property type="term" value="F:DNA binding"/>
    <property type="evidence" value="ECO:0007669"/>
    <property type="project" value="UniProtKB-KW"/>
</dbReference>
<keyword evidence="5" id="KW-0539">Nucleus</keyword>
<evidence type="ECO:0000256" key="1">
    <source>
        <dbReference type="ARBA" id="ARBA00004123"/>
    </source>
</evidence>
<dbReference type="InterPro" id="IPR015300">
    <property type="entry name" value="DNA-bd_pseudobarrel_sf"/>
</dbReference>
<evidence type="ECO:0000256" key="2">
    <source>
        <dbReference type="ARBA" id="ARBA00023015"/>
    </source>
</evidence>
<evidence type="ECO:0000256" key="3">
    <source>
        <dbReference type="ARBA" id="ARBA00023125"/>
    </source>
</evidence>
<evidence type="ECO:0008006" key="8">
    <source>
        <dbReference type="Google" id="ProtNLM"/>
    </source>
</evidence>
<organism evidence="6 7">
    <name type="scientific">Heracleum sosnowskyi</name>
    <dbReference type="NCBI Taxonomy" id="360622"/>
    <lineage>
        <taxon>Eukaryota</taxon>
        <taxon>Viridiplantae</taxon>
        <taxon>Streptophyta</taxon>
        <taxon>Embryophyta</taxon>
        <taxon>Tracheophyta</taxon>
        <taxon>Spermatophyta</taxon>
        <taxon>Magnoliopsida</taxon>
        <taxon>eudicotyledons</taxon>
        <taxon>Gunneridae</taxon>
        <taxon>Pentapetalae</taxon>
        <taxon>asterids</taxon>
        <taxon>campanulids</taxon>
        <taxon>Apiales</taxon>
        <taxon>Apiaceae</taxon>
        <taxon>Apioideae</taxon>
        <taxon>apioid superclade</taxon>
        <taxon>Tordylieae</taxon>
        <taxon>Tordyliinae</taxon>
        <taxon>Heracleum</taxon>
    </lineage>
</organism>
<dbReference type="PANTHER" id="PTHR34397:SF23">
    <property type="entry name" value="EXPRESSED PROTEIN"/>
    <property type="match status" value="1"/>
</dbReference>
<dbReference type="SUPFAM" id="SSF101936">
    <property type="entry name" value="DNA-binding pseudobarrel domain"/>
    <property type="match status" value="1"/>
</dbReference>
<dbReference type="Gene3D" id="2.40.330.10">
    <property type="entry name" value="DNA-binding pseudobarrel domain"/>
    <property type="match status" value="1"/>
</dbReference>
<keyword evidence="7" id="KW-1185">Reference proteome</keyword>
<keyword evidence="4" id="KW-0804">Transcription</keyword>
<evidence type="ECO:0000256" key="5">
    <source>
        <dbReference type="ARBA" id="ARBA00023242"/>
    </source>
</evidence>
<sequence length="196" mass="22993">MAHNLTNGSYSLYQEESRQDCEAALLLCKIKHQILDPQTARLLEEEKLRQKYKSQCSCVNYKDRRDLPPVHGLVGEFCSVPLKKLLTQSDLKTDQRRLLLKKGEVKQYLYPLLSSHEVKKVETSGIYVNVYDGEANIYEMKFTLWAEKAYVLTNKNWIKFCKDYNLVADVDWVTVWMFKHRSTHQLSFAIVPKRVE</sequence>
<evidence type="ECO:0000313" key="7">
    <source>
        <dbReference type="Proteomes" id="UP001237642"/>
    </source>
</evidence>
<reference evidence="6" key="2">
    <citation type="submission" date="2023-05" db="EMBL/GenBank/DDBJ databases">
        <authorList>
            <person name="Schelkunov M.I."/>
        </authorList>
    </citation>
    <scope>NUCLEOTIDE SEQUENCE</scope>
    <source>
        <strain evidence="6">Hsosn_3</strain>
        <tissue evidence="6">Leaf</tissue>
    </source>
</reference>
<dbReference type="PANTHER" id="PTHR34397">
    <property type="entry name" value="OS05G0237600 PROTEIN"/>
    <property type="match status" value="1"/>
</dbReference>
<proteinExistence type="predicted"/>
<evidence type="ECO:0000256" key="4">
    <source>
        <dbReference type="ARBA" id="ARBA00023163"/>
    </source>
</evidence>
<accession>A0AAD8HPN7</accession>